<dbReference type="SUPFAM" id="SSF53067">
    <property type="entry name" value="Actin-like ATPase domain"/>
    <property type="match status" value="1"/>
</dbReference>
<gene>
    <name evidence="4" type="ORF">ACFSGJ_11880</name>
</gene>
<dbReference type="Gene3D" id="3.30.420.40">
    <property type="match status" value="1"/>
</dbReference>
<name>A0ABW4S5S3_9RHOB</name>
<protein>
    <submittedName>
        <fullName evidence="4">Glucokinase</fullName>
    </submittedName>
</protein>
<comment type="caution">
    <text evidence="4">The sequence shown here is derived from an EMBL/GenBank/DDBJ whole genome shotgun (WGS) entry which is preliminary data.</text>
</comment>
<accession>A0ABW4S5S3</accession>
<evidence type="ECO:0000256" key="3">
    <source>
        <dbReference type="RuleBase" id="RU004046"/>
    </source>
</evidence>
<dbReference type="CDD" id="cd24008">
    <property type="entry name" value="ASKHA_NBD_GLK"/>
    <property type="match status" value="1"/>
</dbReference>
<keyword evidence="5" id="KW-1185">Reference proteome</keyword>
<comment type="similarity">
    <text evidence="3">Belongs to the bacterial glucokinase family.</text>
</comment>
<evidence type="ECO:0000256" key="1">
    <source>
        <dbReference type="ARBA" id="ARBA00022679"/>
    </source>
</evidence>
<dbReference type="Pfam" id="PF02685">
    <property type="entry name" value="Glucokinase"/>
    <property type="match status" value="1"/>
</dbReference>
<dbReference type="Gene3D" id="3.40.367.20">
    <property type="match status" value="1"/>
</dbReference>
<evidence type="ECO:0000256" key="2">
    <source>
        <dbReference type="ARBA" id="ARBA00022777"/>
    </source>
</evidence>
<keyword evidence="2" id="KW-0418">Kinase</keyword>
<proteinExistence type="inferred from homology"/>
<evidence type="ECO:0000313" key="4">
    <source>
        <dbReference type="EMBL" id="MFD1912910.1"/>
    </source>
</evidence>
<dbReference type="PANTHER" id="PTHR47690">
    <property type="entry name" value="GLUCOKINASE"/>
    <property type="match status" value="1"/>
</dbReference>
<dbReference type="Proteomes" id="UP001597353">
    <property type="component" value="Unassembled WGS sequence"/>
</dbReference>
<evidence type="ECO:0000313" key="5">
    <source>
        <dbReference type="Proteomes" id="UP001597353"/>
    </source>
</evidence>
<reference evidence="5" key="1">
    <citation type="journal article" date="2019" name="Int. J. Syst. Evol. Microbiol.">
        <title>The Global Catalogue of Microorganisms (GCM) 10K type strain sequencing project: providing services to taxonomists for standard genome sequencing and annotation.</title>
        <authorList>
            <consortium name="The Broad Institute Genomics Platform"/>
            <consortium name="The Broad Institute Genome Sequencing Center for Infectious Disease"/>
            <person name="Wu L."/>
            <person name="Ma J."/>
        </authorList>
    </citation>
    <scope>NUCLEOTIDE SEQUENCE [LARGE SCALE GENOMIC DNA]</scope>
    <source>
        <strain evidence="5">CGMCC 4.7242</strain>
    </source>
</reference>
<dbReference type="InterPro" id="IPR050201">
    <property type="entry name" value="Bacterial_glucokinase"/>
</dbReference>
<keyword evidence="1" id="KW-0808">Transferase</keyword>
<organism evidence="4 5">
    <name type="scientific">Halodurantibacterium flavum</name>
    <dbReference type="NCBI Taxonomy" id="1382802"/>
    <lineage>
        <taxon>Bacteria</taxon>
        <taxon>Pseudomonadati</taxon>
        <taxon>Pseudomonadota</taxon>
        <taxon>Alphaproteobacteria</taxon>
        <taxon>Rhodobacterales</taxon>
        <taxon>Paracoccaceae</taxon>
        <taxon>Halodurantibacterium</taxon>
    </lineage>
</organism>
<dbReference type="PANTHER" id="PTHR47690:SF1">
    <property type="entry name" value="GLUCOKINASE"/>
    <property type="match status" value="1"/>
</dbReference>
<sequence length="322" mass="33812">MTDAASLDAASLSVVADIGGTNTRVALAHGDALQIETIRRYRNADHADLETVLRQFLSDMGMDRCGGACVALAGPVRDGVGRMTNLDWEISEDGLAAATGANRVSLLNDLQAQGHALGRIAAENLRAVLPGQPAPDGAARLVVGLGTGFNAAPVHDAPGGRIVAPSECGHVTLPARSAEELRLARHIEEEHEFAAVEDVLSGRGLAGLHAWHSGQHGLSPADVMTAIGAGEPLAKETGRIFTGLLGRVMGDLALIHLPFGGIYLIGGVARALAPWFDAFGFEAAFHDKGRFSDFLRAFPVWLVEDDYAALQGCAAHLSRIRD</sequence>
<dbReference type="RefSeq" id="WP_390261878.1">
    <property type="nucleotide sequence ID" value="NZ_JBHUGH010000009.1"/>
</dbReference>
<dbReference type="InterPro" id="IPR043129">
    <property type="entry name" value="ATPase_NBD"/>
</dbReference>
<dbReference type="EMBL" id="JBHUGH010000009">
    <property type="protein sequence ID" value="MFD1912910.1"/>
    <property type="molecule type" value="Genomic_DNA"/>
</dbReference>
<dbReference type="InterPro" id="IPR003836">
    <property type="entry name" value="Glucokinase"/>
</dbReference>